<protein>
    <submittedName>
        <fullName evidence="1">Uncharacterized protein</fullName>
    </submittedName>
</protein>
<dbReference type="VEuPathDB" id="FungiDB:SI65_07450"/>
<evidence type="ECO:0000313" key="2">
    <source>
        <dbReference type="Proteomes" id="UP000094569"/>
    </source>
</evidence>
<dbReference type="AlphaFoldDB" id="A0A1E3B8C1"/>
<dbReference type="OrthoDB" id="9876299at2759"/>
<reference evidence="1 2" key="1">
    <citation type="journal article" date="2016" name="BMC Genomics">
        <title>Comparative genomic and transcriptomic analyses of the Fuzhuan brick tea-fermentation fungus Aspergillus cristatus.</title>
        <authorList>
            <person name="Ge Y."/>
            <person name="Wang Y."/>
            <person name="Liu Y."/>
            <person name="Tan Y."/>
            <person name="Ren X."/>
            <person name="Zhang X."/>
            <person name="Hyde K.D."/>
            <person name="Liu Y."/>
            <person name="Liu Z."/>
        </authorList>
    </citation>
    <scope>NUCLEOTIDE SEQUENCE [LARGE SCALE GENOMIC DNA]</scope>
    <source>
        <strain evidence="1 2">GZAAS20.1005</strain>
    </source>
</reference>
<accession>A0A1E3B8C1</accession>
<sequence>MAQTVILVMGANRGIGKGLISTYLARASTTVIATVRRTSLENTQELCSLQTGPSSQLILVSLSLDIPSDITDAIIQVQSEHHIEYIDLVIANAGICNHWGPVVDMDDSDPMAHFEVNTLGLLRLFRATAPLLLSRKQNKFVYISSELASIAGVAQSSSLTAAYGVSKAAGNYLVKKIDAEHADLVAFPIDPGFVQTDMGNHGAQCNGLERAPMTITESVQGIVKQIDGATKSTTSGQFIRYSGDRLPW</sequence>
<dbReference type="InterPro" id="IPR036291">
    <property type="entry name" value="NAD(P)-bd_dom_sf"/>
</dbReference>
<keyword evidence="2" id="KW-1185">Reference proteome</keyword>
<dbReference type="GO" id="GO:0016616">
    <property type="term" value="F:oxidoreductase activity, acting on the CH-OH group of donors, NAD or NADP as acceptor"/>
    <property type="evidence" value="ECO:0007669"/>
    <property type="project" value="TreeGrafter"/>
</dbReference>
<comment type="caution">
    <text evidence="1">The sequence shown here is derived from an EMBL/GenBank/DDBJ whole genome shotgun (WGS) entry which is preliminary data.</text>
</comment>
<evidence type="ECO:0000313" key="1">
    <source>
        <dbReference type="EMBL" id="ODM17051.1"/>
    </source>
</evidence>
<dbReference type="PRINTS" id="PR00081">
    <property type="entry name" value="GDHRDH"/>
</dbReference>
<organism evidence="1 2">
    <name type="scientific">Aspergillus cristatus</name>
    <name type="common">Chinese Fuzhuan brick tea-fermentation fungus</name>
    <name type="synonym">Eurotium cristatum</name>
    <dbReference type="NCBI Taxonomy" id="573508"/>
    <lineage>
        <taxon>Eukaryota</taxon>
        <taxon>Fungi</taxon>
        <taxon>Dikarya</taxon>
        <taxon>Ascomycota</taxon>
        <taxon>Pezizomycotina</taxon>
        <taxon>Eurotiomycetes</taxon>
        <taxon>Eurotiomycetidae</taxon>
        <taxon>Eurotiales</taxon>
        <taxon>Aspergillaceae</taxon>
        <taxon>Aspergillus</taxon>
        <taxon>Aspergillus subgen. Aspergillus</taxon>
    </lineage>
</organism>
<dbReference type="InterPro" id="IPR052184">
    <property type="entry name" value="SDR_enzymes"/>
</dbReference>
<dbReference type="SUPFAM" id="SSF51735">
    <property type="entry name" value="NAD(P)-binding Rossmann-fold domains"/>
    <property type="match status" value="1"/>
</dbReference>
<dbReference type="Proteomes" id="UP000094569">
    <property type="component" value="Unassembled WGS sequence"/>
</dbReference>
<dbReference type="PANTHER" id="PTHR45458:SF1">
    <property type="entry name" value="SHORT CHAIN DEHYDROGENASE"/>
    <property type="match status" value="1"/>
</dbReference>
<dbReference type="EMBL" id="JXNT01000009">
    <property type="protein sequence ID" value="ODM17051.1"/>
    <property type="molecule type" value="Genomic_DNA"/>
</dbReference>
<dbReference type="Gene3D" id="3.40.50.720">
    <property type="entry name" value="NAD(P)-binding Rossmann-like Domain"/>
    <property type="match status" value="1"/>
</dbReference>
<dbReference type="Pfam" id="PF00106">
    <property type="entry name" value="adh_short"/>
    <property type="match status" value="1"/>
</dbReference>
<dbReference type="InterPro" id="IPR002347">
    <property type="entry name" value="SDR_fam"/>
</dbReference>
<dbReference type="PANTHER" id="PTHR45458">
    <property type="entry name" value="SHORT-CHAIN DEHYDROGENASE/REDUCTASE SDR"/>
    <property type="match status" value="1"/>
</dbReference>
<dbReference type="CDD" id="cd05325">
    <property type="entry name" value="carb_red_sniffer_like_SDR_c"/>
    <property type="match status" value="1"/>
</dbReference>
<proteinExistence type="predicted"/>
<name>A0A1E3B8C1_ASPCR</name>
<gene>
    <name evidence="1" type="ORF">SI65_07450</name>
</gene>